<dbReference type="AlphaFoldDB" id="A0A395R7K9"/>
<dbReference type="Proteomes" id="UP000265411">
    <property type="component" value="Unassembled WGS sequence"/>
</dbReference>
<feature type="signal peptide" evidence="1">
    <location>
        <begin position="1"/>
        <end position="18"/>
    </location>
</feature>
<organism evidence="2 3">
    <name type="scientific">Pseudomonas abyssi</name>
    <dbReference type="NCBI Taxonomy" id="170540"/>
    <lineage>
        <taxon>Bacteria</taxon>
        <taxon>Pseudomonadati</taxon>
        <taxon>Pseudomonadota</taxon>
        <taxon>Gammaproteobacteria</taxon>
        <taxon>Pseudomonadales</taxon>
        <taxon>Pseudomonadaceae</taxon>
        <taxon>Pseudomonas</taxon>
    </lineage>
</organism>
<evidence type="ECO:0000313" key="3">
    <source>
        <dbReference type="Proteomes" id="UP000265411"/>
    </source>
</evidence>
<feature type="chain" id="PRO_5017452837" evidence="1">
    <location>
        <begin position="19"/>
        <end position="113"/>
    </location>
</feature>
<keyword evidence="1" id="KW-0732">Signal</keyword>
<dbReference type="RefSeq" id="WP_118129126.1">
    <property type="nucleotide sequence ID" value="NZ_LMAZ01000001.1"/>
</dbReference>
<comment type="caution">
    <text evidence="2">The sequence shown here is derived from an EMBL/GenBank/DDBJ whole genome shotgun (WGS) entry which is preliminary data.</text>
</comment>
<accession>A0A395R7K9</accession>
<dbReference type="EMBL" id="LMAZ01000001">
    <property type="protein sequence ID" value="RGP56107.1"/>
    <property type="molecule type" value="Genomic_DNA"/>
</dbReference>
<evidence type="ECO:0000313" key="2">
    <source>
        <dbReference type="EMBL" id="RGP56107.1"/>
    </source>
</evidence>
<protein>
    <submittedName>
        <fullName evidence="2">Uncharacterized protein</fullName>
    </submittedName>
</protein>
<evidence type="ECO:0000256" key="1">
    <source>
        <dbReference type="SAM" id="SignalP"/>
    </source>
</evidence>
<proteinExistence type="predicted"/>
<sequence length="113" mass="12202">MRLLLLLGALLCATAAQAHTPVCRCQLEAQQISCQGGYDDGSSADGIAMRVLAYSGETLADGVLDTRSRFSTPLPGQPFYILMDAGPGEMFEIDWRDVAGIDQQHFEVTSTTF</sequence>
<keyword evidence="3" id="KW-1185">Reference proteome</keyword>
<name>A0A395R7K9_9PSED</name>
<gene>
    <name evidence="2" type="ORF">ASB58_01640</name>
</gene>
<reference evidence="2 3" key="1">
    <citation type="journal article" date="2018" name="Syst. Appl. Microbiol.">
        <title>Pseudomonas gallaeciensis sp. nov., isolated from crude-oil-contaminated intertidal sand samples after the Prestige oil spill.</title>
        <authorList>
            <person name="Mulet M."/>
            <person name="Sanchez D."/>
            <person name="Rodriguez A.C."/>
            <person name="Nogales B."/>
            <person name="Bosch R."/>
            <person name="Busquets A."/>
            <person name="Gomila M."/>
            <person name="Lalucat J."/>
            <person name="Garcia-Valdes E."/>
        </authorList>
    </citation>
    <scope>NUCLEOTIDE SEQUENCE [LARGE SCALE GENOMIC DNA]</scope>
    <source>
        <strain evidence="2 3">V113</strain>
    </source>
</reference>
<dbReference type="OrthoDB" id="363007at2"/>